<dbReference type="OrthoDB" id="9801741at2"/>
<gene>
    <name evidence="1" type="ORF">EK403_11825</name>
</gene>
<dbReference type="Proteomes" id="UP000289708">
    <property type="component" value="Unassembled WGS sequence"/>
</dbReference>
<evidence type="ECO:0000313" key="1">
    <source>
        <dbReference type="EMBL" id="RXF73165.1"/>
    </source>
</evidence>
<name>A0A4Q0MIG7_9HYPH</name>
<dbReference type="AlphaFoldDB" id="A0A4Q0MIG7"/>
<evidence type="ECO:0000313" key="2">
    <source>
        <dbReference type="Proteomes" id="UP000289708"/>
    </source>
</evidence>
<sequence length="155" mass="17138">MPPKPITVERKRHPSRLKQITLHVARCPTFPEGSQDHGYSFVAPLTSAGKLDPVLWRKQRARCRAVRFWAGSPVRVGMLIHRAGGAGGSTWLLDFDASRRDDDEAGYRFDLHQFTPGEYVTLSDEKDSFAFRIASVEDAPEAGASQTALEAVGQS</sequence>
<keyword evidence="2" id="KW-1185">Reference proteome</keyword>
<protein>
    <submittedName>
        <fullName evidence="1">Uncharacterized protein</fullName>
    </submittedName>
</protein>
<dbReference type="RefSeq" id="WP_128777696.1">
    <property type="nucleotide sequence ID" value="NZ_RYFI01000010.1"/>
</dbReference>
<organism evidence="1 2">
    <name type="scientific">Hansschlegelia zhihuaiae</name>
    <dbReference type="NCBI Taxonomy" id="405005"/>
    <lineage>
        <taxon>Bacteria</taxon>
        <taxon>Pseudomonadati</taxon>
        <taxon>Pseudomonadota</taxon>
        <taxon>Alphaproteobacteria</taxon>
        <taxon>Hyphomicrobiales</taxon>
        <taxon>Methylopilaceae</taxon>
        <taxon>Hansschlegelia</taxon>
    </lineage>
</organism>
<comment type="caution">
    <text evidence="1">The sequence shown here is derived from an EMBL/GenBank/DDBJ whole genome shotgun (WGS) entry which is preliminary data.</text>
</comment>
<reference evidence="1 2" key="1">
    <citation type="submission" date="2018-12" db="EMBL/GenBank/DDBJ databases">
        <title>bacterium Hansschlegelia zhihuaiae S113.</title>
        <authorList>
            <person name="He J."/>
        </authorList>
    </citation>
    <scope>NUCLEOTIDE SEQUENCE [LARGE SCALE GENOMIC DNA]</scope>
    <source>
        <strain evidence="1 2">S 113</strain>
    </source>
</reference>
<accession>A0A4Q0MIG7</accession>
<dbReference type="EMBL" id="RYFI01000010">
    <property type="protein sequence ID" value="RXF73165.1"/>
    <property type="molecule type" value="Genomic_DNA"/>
</dbReference>
<proteinExistence type="predicted"/>